<dbReference type="EnsemblProtists" id="EOD16223">
    <property type="protein sequence ID" value="EOD16223"/>
    <property type="gene ID" value="EMIHUDRAFT_459183"/>
</dbReference>
<name>A0A0D3IY88_EMIH1</name>
<dbReference type="Proteomes" id="UP000013827">
    <property type="component" value="Unassembled WGS sequence"/>
</dbReference>
<dbReference type="PaxDb" id="2903-EOD16223"/>
<dbReference type="EnsemblProtists" id="EOD40571">
    <property type="protein sequence ID" value="EOD40571"/>
    <property type="gene ID" value="EMIHUDRAFT_454234"/>
</dbReference>
<reference evidence="2" key="2">
    <citation type="submission" date="2024-10" db="UniProtKB">
        <authorList>
            <consortium name="EnsemblProtists"/>
        </authorList>
    </citation>
    <scope>IDENTIFICATION</scope>
</reference>
<organism evidence="2 3">
    <name type="scientific">Emiliania huxleyi (strain CCMP1516)</name>
    <dbReference type="NCBI Taxonomy" id="280463"/>
    <lineage>
        <taxon>Eukaryota</taxon>
        <taxon>Haptista</taxon>
        <taxon>Haptophyta</taxon>
        <taxon>Prymnesiophyceae</taxon>
        <taxon>Isochrysidales</taxon>
        <taxon>Noelaerhabdaceae</taxon>
        <taxon>Emiliania</taxon>
    </lineage>
</organism>
<dbReference type="KEGG" id="ehx:EMIHUDRAFT_459183"/>
<dbReference type="KEGG" id="ehx:EMIHUDRAFT_454234"/>
<dbReference type="RefSeq" id="XP_005768652.1">
    <property type="nucleotide sequence ID" value="XM_005768595.1"/>
</dbReference>
<evidence type="ECO:0000313" key="2">
    <source>
        <dbReference type="EnsemblProtists" id="EOD16223"/>
    </source>
</evidence>
<accession>A0A0D3IY88</accession>
<evidence type="ECO:0000313" key="3">
    <source>
        <dbReference type="Proteomes" id="UP000013827"/>
    </source>
</evidence>
<dbReference type="AlphaFoldDB" id="A0A0D3IY88"/>
<dbReference type="RefSeq" id="XP_005793000.1">
    <property type="nucleotide sequence ID" value="XM_005792943.1"/>
</dbReference>
<evidence type="ECO:0000256" key="1">
    <source>
        <dbReference type="SAM" id="MobiDB-lite"/>
    </source>
</evidence>
<dbReference type="GeneID" id="17285842"/>
<reference evidence="3" key="1">
    <citation type="journal article" date="2013" name="Nature">
        <title>Pan genome of the phytoplankton Emiliania underpins its global distribution.</title>
        <authorList>
            <person name="Read B.A."/>
            <person name="Kegel J."/>
            <person name="Klute M.J."/>
            <person name="Kuo A."/>
            <person name="Lefebvre S.C."/>
            <person name="Maumus F."/>
            <person name="Mayer C."/>
            <person name="Miller J."/>
            <person name="Monier A."/>
            <person name="Salamov A."/>
            <person name="Young J."/>
            <person name="Aguilar M."/>
            <person name="Claverie J.M."/>
            <person name="Frickenhaus S."/>
            <person name="Gonzalez K."/>
            <person name="Herman E.K."/>
            <person name="Lin Y.C."/>
            <person name="Napier J."/>
            <person name="Ogata H."/>
            <person name="Sarno A.F."/>
            <person name="Shmutz J."/>
            <person name="Schroeder D."/>
            <person name="de Vargas C."/>
            <person name="Verret F."/>
            <person name="von Dassow P."/>
            <person name="Valentin K."/>
            <person name="Van de Peer Y."/>
            <person name="Wheeler G."/>
            <person name="Dacks J.B."/>
            <person name="Delwiche C.F."/>
            <person name="Dyhrman S.T."/>
            <person name="Glockner G."/>
            <person name="John U."/>
            <person name="Richards T."/>
            <person name="Worden A.Z."/>
            <person name="Zhang X."/>
            <person name="Grigoriev I.V."/>
            <person name="Allen A.E."/>
            <person name="Bidle K."/>
            <person name="Borodovsky M."/>
            <person name="Bowler C."/>
            <person name="Brownlee C."/>
            <person name="Cock J.M."/>
            <person name="Elias M."/>
            <person name="Gladyshev V.N."/>
            <person name="Groth M."/>
            <person name="Guda C."/>
            <person name="Hadaegh A."/>
            <person name="Iglesias-Rodriguez M.D."/>
            <person name="Jenkins J."/>
            <person name="Jones B.M."/>
            <person name="Lawson T."/>
            <person name="Leese F."/>
            <person name="Lindquist E."/>
            <person name="Lobanov A."/>
            <person name="Lomsadze A."/>
            <person name="Malik S.B."/>
            <person name="Marsh M.E."/>
            <person name="Mackinder L."/>
            <person name="Mock T."/>
            <person name="Mueller-Roeber B."/>
            <person name="Pagarete A."/>
            <person name="Parker M."/>
            <person name="Probert I."/>
            <person name="Quesneville H."/>
            <person name="Raines C."/>
            <person name="Rensing S.A."/>
            <person name="Riano-Pachon D.M."/>
            <person name="Richier S."/>
            <person name="Rokitta S."/>
            <person name="Shiraiwa Y."/>
            <person name="Soanes D.M."/>
            <person name="van der Giezen M."/>
            <person name="Wahlund T.M."/>
            <person name="Williams B."/>
            <person name="Wilson W."/>
            <person name="Wolfe G."/>
            <person name="Wurch L.L."/>
        </authorList>
    </citation>
    <scope>NUCLEOTIDE SEQUENCE</scope>
</reference>
<dbReference type="HOGENOM" id="CLU_1559328_0_0_1"/>
<proteinExistence type="predicted"/>
<keyword evidence="3" id="KW-1185">Reference proteome</keyword>
<dbReference type="GeneID" id="17262369"/>
<feature type="region of interest" description="Disordered" evidence="1">
    <location>
        <begin position="1"/>
        <end position="30"/>
    </location>
</feature>
<sequence length="172" mass="18987">DQAAARHLPRHGVGPQGGRRPRCAPARRQAVLDVDRPPAARRRHGRPRRVAQGGFGLLRLVRRRLPARPRDDHHPELCRHARQVPLLLRTQHWAVHPVHGVSAQLQDGRCGSCARAGRVHGHLRCRRPGVCRAQAGDHAGAQGRPAHGSVYRDRAACALSPVILSHVCTTLW</sequence>
<protein>
    <submittedName>
        <fullName evidence="2">Uncharacterized protein</fullName>
    </submittedName>
</protein>